<sequence>MKAVTPSHVDTVAAGLTRVPVALPHGTWSAPRARRDPEDLDHPGVHKAFRIMSQAARTAAVKAAIDGCAPVPAR</sequence>
<accession>A0A919UEJ0</accession>
<name>A0A919UEJ0_9ACTN</name>
<comment type="caution">
    <text evidence="1">The sequence shown here is derived from an EMBL/GenBank/DDBJ whole genome shotgun (WGS) entry which is preliminary data.</text>
</comment>
<dbReference type="AlphaFoldDB" id="A0A919UEJ0"/>
<reference evidence="1" key="1">
    <citation type="submission" date="2021-01" db="EMBL/GenBank/DDBJ databases">
        <title>Whole genome shotgun sequence of Dactylosporangium siamense NBRC 106093.</title>
        <authorList>
            <person name="Komaki H."/>
            <person name="Tamura T."/>
        </authorList>
    </citation>
    <scope>NUCLEOTIDE SEQUENCE</scope>
    <source>
        <strain evidence="1">NBRC 106093</strain>
    </source>
</reference>
<evidence type="ECO:0000313" key="1">
    <source>
        <dbReference type="EMBL" id="GIG48685.1"/>
    </source>
</evidence>
<proteinExistence type="predicted"/>
<dbReference type="EMBL" id="BONQ01000107">
    <property type="protein sequence ID" value="GIG48685.1"/>
    <property type="molecule type" value="Genomic_DNA"/>
</dbReference>
<keyword evidence="2" id="KW-1185">Reference proteome</keyword>
<organism evidence="1 2">
    <name type="scientific">Dactylosporangium siamense</name>
    <dbReference type="NCBI Taxonomy" id="685454"/>
    <lineage>
        <taxon>Bacteria</taxon>
        <taxon>Bacillati</taxon>
        <taxon>Actinomycetota</taxon>
        <taxon>Actinomycetes</taxon>
        <taxon>Micromonosporales</taxon>
        <taxon>Micromonosporaceae</taxon>
        <taxon>Dactylosporangium</taxon>
    </lineage>
</organism>
<evidence type="ECO:0000313" key="2">
    <source>
        <dbReference type="Proteomes" id="UP000660611"/>
    </source>
</evidence>
<protein>
    <submittedName>
        <fullName evidence="1">Uncharacterized protein</fullName>
    </submittedName>
</protein>
<gene>
    <name evidence="1" type="ORF">Dsi01nite_067260</name>
</gene>
<dbReference type="Proteomes" id="UP000660611">
    <property type="component" value="Unassembled WGS sequence"/>
</dbReference>